<dbReference type="EMBL" id="NCKU01003230">
    <property type="protein sequence ID" value="RWS07925.1"/>
    <property type="molecule type" value="Genomic_DNA"/>
</dbReference>
<name>A0A3S3P953_9ACAR</name>
<proteinExistence type="predicted"/>
<evidence type="ECO:0000313" key="4">
    <source>
        <dbReference type="Proteomes" id="UP000285301"/>
    </source>
</evidence>
<evidence type="ECO:0000256" key="1">
    <source>
        <dbReference type="PROSITE-ProRule" id="PRU01011"/>
    </source>
</evidence>
<evidence type="ECO:0000313" key="3">
    <source>
        <dbReference type="EMBL" id="RWS07925.1"/>
    </source>
</evidence>
<dbReference type="Gene3D" id="2.110.10.10">
    <property type="entry name" value="Hemopexin-like domain"/>
    <property type="match status" value="1"/>
</dbReference>
<protein>
    <submittedName>
        <fullName evidence="3">Uncharacterized protein</fullName>
    </submittedName>
</protein>
<keyword evidence="2" id="KW-0732">Signal</keyword>
<evidence type="ECO:0000256" key="2">
    <source>
        <dbReference type="SAM" id="SignalP"/>
    </source>
</evidence>
<sequence>MAELKFTSFVLLTFVARLKNCINCHETCIGPLTFYCVDKDSFEIGSYEYENEKRKVKFWFRFDNDLYESSASVVTKDHFPNVTHCAQSTSDMQLLADEIYHFNTKHRYYYIKTNGKWKLLGLNQVWLGCAQSLCLYPKIDAALQSQNTVQLFRGKHFWKFKRTDPFTPRTLVSEARLMKPTFSWCFIDAAFQRSGIILIKDDKFYNEFYDETLPLEQLFEMKSPFEGKNINAAFDLGSRKVFTGSLNEDLTDVDAAVSFNKKVFVFKNWMLYTLNISGNDDIENQVWEGPHNAILEFYKCDMSIYKQSTFENFEKFMKFIERDGELDKSLSGVSY</sequence>
<reference evidence="3 4" key="1">
    <citation type="journal article" date="2018" name="Gigascience">
        <title>Genomes of trombidid mites reveal novel predicted allergens and laterally-transferred genes associated with secondary metabolism.</title>
        <authorList>
            <person name="Dong X."/>
            <person name="Chaisiri K."/>
            <person name="Xia D."/>
            <person name="Armstrong S.D."/>
            <person name="Fang Y."/>
            <person name="Donnelly M.J."/>
            <person name="Kadowaki T."/>
            <person name="McGarry J.W."/>
            <person name="Darby A.C."/>
            <person name="Makepeace B.L."/>
        </authorList>
    </citation>
    <scope>NUCLEOTIDE SEQUENCE [LARGE SCALE GENOMIC DNA]</scope>
    <source>
        <strain evidence="3">UoL-WK</strain>
    </source>
</reference>
<dbReference type="PROSITE" id="PS51642">
    <property type="entry name" value="HEMOPEXIN_2"/>
    <property type="match status" value="1"/>
</dbReference>
<dbReference type="AlphaFoldDB" id="A0A3S3P953"/>
<comment type="caution">
    <text evidence="3">The sequence shown here is derived from an EMBL/GenBank/DDBJ whole genome shotgun (WGS) entry which is preliminary data.</text>
</comment>
<dbReference type="Proteomes" id="UP000285301">
    <property type="component" value="Unassembled WGS sequence"/>
</dbReference>
<keyword evidence="4" id="KW-1185">Reference proteome</keyword>
<dbReference type="InterPro" id="IPR036375">
    <property type="entry name" value="Hemopexin-like_dom_sf"/>
</dbReference>
<feature type="repeat" description="Hemopexin" evidence="1">
    <location>
        <begin position="136"/>
        <end position="185"/>
    </location>
</feature>
<feature type="signal peptide" evidence="2">
    <location>
        <begin position="1"/>
        <end position="21"/>
    </location>
</feature>
<organism evidence="3 4">
    <name type="scientific">Dinothrombium tinctorium</name>
    <dbReference type="NCBI Taxonomy" id="1965070"/>
    <lineage>
        <taxon>Eukaryota</taxon>
        <taxon>Metazoa</taxon>
        <taxon>Ecdysozoa</taxon>
        <taxon>Arthropoda</taxon>
        <taxon>Chelicerata</taxon>
        <taxon>Arachnida</taxon>
        <taxon>Acari</taxon>
        <taxon>Acariformes</taxon>
        <taxon>Trombidiformes</taxon>
        <taxon>Prostigmata</taxon>
        <taxon>Anystina</taxon>
        <taxon>Parasitengona</taxon>
        <taxon>Trombidioidea</taxon>
        <taxon>Trombidiidae</taxon>
        <taxon>Dinothrombium</taxon>
    </lineage>
</organism>
<gene>
    <name evidence="3" type="ORF">B4U79_18193</name>
</gene>
<dbReference type="InterPro" id="IPR018487">
    <property type="entry name" value="Hemopexin-like_repeat"/>
</dbReference>
<feature type="chain" id="PRO_5018693705" evidence="2">
    <location>
        <begin position="22"/>
        <end position="335"/>
    </location>
</feature>
<dbReference type="SUPFAM" id="SSF50923">
    <property type="entry name" value="Hemopexin-like domain"/>
    <property type="match status" value="1"/>
</dbReference>
<accession>A0A3S3P953</accession>